<dbReference type="PANTHER" id="PTHR33600">
    <property type="entry name" value="PLASTID DIVISION PROTEIN PDV2"/>
    <property type="match status" value="1"/>
</dbReference>
<proteinExistence type="predicted"/>
<dbReference type="Proteomes" id="UP000639772">
    <property type="component" value="Chromosome 13"/>
</dbReference>
<gene>
    <name evidence="1" type="ORF">HPP92_023675</name>
</gene>
<organism evidence="1 2">
    <name type="scientific">Vanilla planifolia</name>
    <name type="common">Vanilla</name>
    <dbReference type="NCBI Taxonomy" id="51239"/>
    <lineage>
        <taxon>Eukaryota</taxon>
        <taxon>Viridiplantae</taxon>
        <taxon>Streptophyta</taxon>
        <taxon>Embryophyta</taxon>
        <taxon>Tracheophyta</taxon>
        <taxon>Spermatophyta</taxon>
        <taxon>Magnoliopsida</taxon>
        <taxon>Liliopsida</taxon>
        <taxon>Asparagales</taxon>
        <taxon>Orchidaceae</taxon>
        <taxon>Vanilloideae</taxon>
        <taxon>Vanilleae</taxon>
        <taxon>Vanilla</taxon>
    </lineage>
</organism>
<protein>
    <recommendedName>
        <fullName evidence="3">Plastid division protein PDV1</fullName>
    </recommendedName>
</protein>
<name>A0A835UBV5_VANPL</name>
<dbReference type="EMBL" id="JADCNM010000013">
    <property type="protein sequence ID" value="KAG0455887.1"/>
    <property type="molecule type" value="Genomic_DNA"/>
</dbReference>
<sequence length="276" mass="31220">MRWEMEMEDIEVILERIWDLHDKISDAIHAISRAQFLKSIRNLVRESPQKKNPPQEETVEGGEDDRFGFVFVKGFRADEECVLGEARSLNAIRSALESLEEQLEFFHTIQSQQQAERDAAIARLEQSRIVLAMRLAEHQGRKHKVIEEAQAFVSDVQDAHHFVSSKSPFEVPRTQASEVQDIQNETRASTLWQMLATSFTLAKHSLSLDKLGGVLGNAAIFAVSVLAFLQMHRATHKQSQDANFYRGRGENGSSRIDGLSYQALALEQFDVLSARG</sequence>
<dbReference type="GO" id="GO:0010020">
    <property type="term" value="P:chloroplast fission"/>
    <property type="evidence" value="ECO:0007669"/>
    <property type="project" value="InterPro"/>
</dbReference>
<dbReference type="PANTHER" id="PTHR33600:SF4">
    <property type="entry name" value="PLASTID DIVISION PROTEIN PDV1"/>
    <property type="match status" value="1"/>
</dbReference>
<comment type="caution">
    <text evidence="1">The sequence shown here is derived from an EMBL/GenBank/DDBJ whole genome shotgun (WGS) entry which is preliminary data.</text>
</comment>
<accession>A0A835UBV5</accession>
<evidence type="ECO:0000313" key="2">
    <source>
        <dbReference type="Proteomes" id="UP000639772"/>
    </source>
</evidence>
<dbReference type="InterPro" id="IPR038939">
    <property type="entry name" value="PDV1/PDV2"/>
</dbReference>
<reference evidence="1 2" key="1">
    <citation type="journal article" date="2020" name="Nat. Food">
        <title>A phased Vanilla planifolia genome enables genetic improvement of flavour and production.</title>
        <authorList>
            <person name="Hasing T."/>
            <person name="Tang H."/>
            <person name="Brym M."/>
            <person name="Khazi F."/>
            <person name="Huang T."/>
            <person name="Chambers A.H."/>
        </authorList>
    </citation>
    <scope>NUCLEOTIDE SEQUENCE [LARGE SCALE GENOMIC DNA]</scope>
    <source>
        <tissue evidence="1">Leaf</tissue>
    </source>
</reference>
<evidence type="ECO:0008006" key="3">
    <source>
        <dbReference type="Google" id="ProtNLM"/>
    </source>
</evidence>
<evidence type="ECO:0000313" key="1">
    <source>
        <dbReference type="EMBL" id="KAG0455887.1"/>
    </source>
</evidence>
<dbReference type="OrthoDB" id="1613918at2759"/>
<dbReference type="AlphaFoldDB" id="A0A835UBV5"/>